<dbReference type="NCBIfam" id="NF001965">
    <property type="entry name" value="PRK00742.1"/>
    <property type="match status" value="1"/>
</dbReference>
<dbReference type="Gene3D" id="3.40.50.2300">
    <property type="match status" value="1"/>
</dbReference>
<dbReference type="EC" id="3.1.1.61" evidence="3"/>
<comment type="catalytic activity">
    <reaction evidence="3">
        <text>L-glutaminyl-[protein] + H2O = L-glutamyl-[protein] + NH4(+)</text>
        <dbReference type="Rhea" id="RHEA:16441"/>
        <dbReference type="Rhea" id="RHEA-COMP:10207"/>
        <dbReference type="Rhea" id="RHEA-COMP:10208"/>
        <dbReference type="ChEBI" id="CHEBI:15377"/>
        <dbReference type="ChEBI" id="CHEBI:28938"/>
        <dbReference type="ChEBI" id="CHEBI:29973"/>
        <dbReference type="ChEBI" id="CHEBI:30011"/>
        <dbReference type="EC" id="3.5.1.44"/>
    </reaction>
</comment>
<evidence type="ECO:0000256" key="4">
    <source>
        <dbReference type="PROSITE-ProRule" id="PRU00050"/>
    </source>
</evidence>
<dbReference type="PROSITE" id="PS50110">
    <property type="entry name" value="RESPONSE_REGULATORY"/>
    <property type="match status" value="1"/>
</dbReference>
<dbReference type="InterPro" id="IPR008248">
    <property type="entry name" value="CheB-like"/>
</dbReference>
<reference evidence="8 9" key="1">
    <citation type="journal article" date="2015" name="Antonie Van Leeuwenhoek">
        <title>Oceanobacillus bengalensis sp. nov., a bacterium isolated from seawater of the Bay of Bengal.</title>
        <authorList>
            <person name="Yongchang O."/>
            <person name="Xiang W."/>
            <person name="Wang G."/>
        </authorList>
    </citation>
    <scope>NUCLEOTIDE SEQUENCE [LARGE SCALE GENOMIC DNA]</scope>
    <source>
        <strain evidence="8 9">MCCC 1K00260</strain>
    </source>
</reference>
<dbReference type="GO" id="GO:0006935">
    <property type="term" value="P:chemotaxis"/>
    <property type="evidence" value="ECO:0007669"/>
    <property type="project" value="UniProtKB-UniRule"/>
</dbReference>
<feature type="active site" evidence="3 4">
    <location>
        <position position="196"/>
    </location>
</feature>
<dbReference type="GO" id="GO:0005737">
    <property type="term" value="C:cytoplasm"/>
    <property type="evidence" value="ECO:0007669"/>
    <property type="project" value="UniProtKB-SubCell"/>
</dbReference>
<feature type="domain" description="Response regulatory" evidence="6">
    <location>
        <begin position="5"/>
        <end position="122"/>
    </location>
</feature>
<protein>
    <recommendedName>
        <fullName evidence="3">Protein-glutamate methylesterase/protein-glutamine glutaminase</fullName>
        <ecNumber evidence="3">3.1.1.61</ecNumber>
        <ecNumber evidence="3">3.5.1.44</ecNumber>
    </recommendedName>
</protein>
<comment type="function">
    <text evidence="3">Involved in chemotaxis. Part of a chemotaxis signal transduction system that modulates chemotaxis in response to various stimuli. Catalyzes the demethylation of specific methylglutamate residues introduced into the chemoreceptors (methyl-accepting chemotaxis proteins or MCP) by CheR. Also mediates the irreversible deamidation of specific glutamine residues to glutamic acid.</text>
</comment>
<evidence type="ECO:0000259" key="7">
    <source>
        <dbReference type="PROSITE" id="PS50122"/>
    </source>
</evidence>
<dbReference type="Pfam" id="PF00072">
    <property type="entry name" value="Response_reg"/>
    <property type="match status" value="1"/>
</dbReference>
<name>A0A494Z472_9BACI</name>
<evidence type="ECO:0000256" key="1">
    <source>
        <dbReference type="ARBA" id="ARBA00022801"/>
    </source>
</evidence>
<dbReference type="RefSeq" id="WP_121129195.1">
    <property type="nucleotide sequence ID" value="NZ_JBHUFK010000024.1"/>
</dbReference>
<keyword evidence="3 5" id="KW-0597">Phosphoprotein</keyword>
<evidence type="ECO:0000313" key="8">
    <source>
        <dbReference type="EMBL" id="RKQ17352.1"/>
    </source>
</evidence>
<comment type="similarity">
    <text evidence="3">Belongs to the CheB family.</text>
</comment>
<dbReference type="SUPFAM" id="SSF52172">
    <property type="entry name" value="CheY-like"/>
    <property type="match status" value="1"/>
</dbReference>
<dbReference type="InterPro" id="IPR001789">
    <property type="entry name" value="Sig_transdc_resp-reg_receiver"/>
</dbReference>
<keyword evidence="3 4" id="KW-0145">Chemotaxis</keyword>
<comment type="PTM">
    <text evidence="3">Phosphorylated by CheA. Phosphorylation of the N-terminal regulatory domain activates the methylesterase activity.</text>
</comment>
<dbReference type="PIRSF" id="PIRSF000876">
    <property type="entry name" value="RR_chemtxs_CheB"/>
    <property type="match status" value="1"/>
</dbReference>
<evidence type="ECO:0000256" key="5">
    <source>
        <dbReference type="PROSITE-ProRule" id="PRU00169"/>
    </source>
</evidence>
<dbReference type="SMART" id="SM00448">
    <property type="entry name" value="REC"/>
    <property type="match status" value="1"/>
</dbReference>
<dbReference type="SUPFAM" id="SSF52738">
    <property type="entry name" value="Methylesterase CheB, C-terminal domain"/>
    <property type="match status" value="1"/>
</dbReference>
<dbReference type="GO" id="GO:0008984">
    <property type="term" value="F:protein-glutamate methylesterase activity"/>
    <property type="evidence" value="ECO:0007669"/>
    <property type="project" value="UniProtKB-UniRule"/>
</dbReference>
<dbReference type="CDD" id="cd17541">
    <property type="entry name" value="REC_CheB-like"/>
    <property type="match status" value="1"/>
</dbReference>
<dbReference type="InterPro" id="IPR000673">
    <property type="entry name" value="Sig_transdc_resp-reg_Me-estase"/>
</dbReference>
<evidence type="ECO:0000256" key="2">
    <source>
        <dbReference type="ARBA" id="ARBA00048267"/>
    </source>
</evidence>
<dbReference type="PROSITE" id="PS50122">
    <property type="entry name" value="CHEB"/>
    <property type="match status" value="1"/>
</dbReference>
<evidence type="ECO:0000259" key="6">
    <source>
        <dbReference type="PROSITE" id="PS50110"/>
    </source>
</evidence>
<evidence type="ECO:0000256" key="3">
    <source>
        <dbReference type="HAMAP-Rule" id="MF_00099"/>
    </source>
</evidence>
<comment type="domain">
    <text evidence="3">Contains a C-terminal catalytic domain, and an N-terminal region which modulates catalytic activity.</text>
</comment>
<dbReference type="GO" id="GO:0000156">
    <property type="term" value="F:phosphorelay response regulator activity"/>
    <property type="evidence" value="ECO:0007669"/>
    <property type="project" value="InterPro"/>
</dbReference>
<dbReference type="Gene3D" id="3.40.50.180">
    <property type="entry name" value="Methylesterase CheB, C-terminal domain"/>
    <property type="match status" value="1"/>
</dbReference>
<organism evidence="8 9">
    <name type="scientific">Oceanobacillus bengalensis</name>
    <dbReference type="NCBI Taxonomy" id="1435466"/>
    <lineage>
        <taxon>Bacteria</taxon>
        <taxon>Bacillati</taxon>
        <taxon>Bacillota</taxon>
        <taxon>Bacilli</taxon>
        <taxon>Bacillales</taxon>
        <taxon>Bacillaceae</taxon>
        <taxon>Oceanobacillus</taxon>
    </lineage>
</organism>
<keyword evidence="1 3" id="KW-0378">Hydrolase</keyword>
<keyword evidence="9" id="KW-1185">Reference proteome</keyword>
<comment type="caution">
    <text evidence="8">The sequence shown here is derived from an EMBL/GenBank/DDBJ whole genome shotgun (WGS) entry which is preliminary data.</text>
</comment>
<dbReference type="PANTHER" id="PTHR42872">
    <property type="entry name" value="PROTEIN-GLUTAMATE METHYLESTERASE/PROTEIN-GLUTAMINE GLUTAMINASE"/>
    <property type="match status" value="1"/>
</dbReference>
<dbReference type="InterPro" id="IPR035909">
    <property type="entry name" value="CheB_C"/>
</dbReference>
<evidence type="ECO:0000313" key="9">
    <source>
        <dbReference type="Proteomes" id="UP000281813"/>
    </source>
</evidence>
<dbReference type="PANTHER" id="PTHR42872:SF3">
    <property type="entry name" value="PROTEIN-GLUTAMATE METHYLESTERASE_PROTEIN-GLUTAMINE GLUTAMINASE 1"/>
    <property type="match status" value="1"/>
</dbReference>
<dbReference type="OrthoDB" id="9793421at2"/>
<dbReference type="AlphaFoldDB" id="A0A494Z472"/>
<dbReference type="HAMAP" id="MF_00099">
    <property type="entry name" value="CheB_chemtxs"/>
    <property type="match status" value="1"/>
</dbReference>
<keyword evidence="3" id="KW-0963">Cytoplasm</keyword>
<dbReference type="InterPro" id="IPR011006">
    <property type="entry name" value="CheY-like_superfamily"/>
</dbReference>
<proteinExistence type="inferred from homology"/>
<dbReference type="Pfam" id="PF01339">
    <property type="entry name" value="CheB_methylest"/>
    <property type="match status" value="1"/>
</dbReference>
<gene>
    <name evidence="3" type="primary">cheB</name>
    <name evidence="8" type="ORF">D8M05_04805</name>
</gene>
<dbReference type="EC" id="3.5.1.44" evidence="3"/>
<accession>A0A494Z472</accession>
<sequence length="355" mass="38489">MVRIRVIVVDDSAFMRKVVSDILESDNRIEVIATARNGEDGLKKIESLSPDVVTMDVHMPVMDGITALEKLMIGNPIPVVMLTSVSEQDTSKTIEAMSKGAVDFIKKPSGPISLNIDSIKDEIIAKVISASEVRLNKSERAVESRLTVAVDHKPAEQIYDETIVSIGSSTGGPRALHQVMSDLPGDFRPPILIVQHMPAGFTKSLANRLNGCTEIHVKEATDGERIKDNTAYVAPGSYHMEAVHIGGVMKIKLTTEKPRNNHRPSVDVLFESVANLNKINKVAVILTGMGNDGSAGIIQLKNRDKNSIIIAESEATSVVYGMPKAAVKTNCVNYIEDLGQVGARISNAVKVFERN</sequence>
<dbReference type="Proteomes" id="UP000281813">
    <property type="component" value="Unassembled WGS sequence"/>
</dbReference>
<feature type="active site" evidence="3 4">
    <location>
        <position position="292"/>
    </location>
</feature>
<feature type="active site" evidence="3 4">
    <location>
        <position position="169"/>
    </location>
</feature>
<dbReference type="EMBL" id="RBZO01000005">
    <property type="protein sequence ID" value="RKQ17352.1"/>
    <property type="molecule type" value="Genomic_DNA"/>
</dbReference>
<feature type="modified residue" description="4-aspartylphosphate" evidence="3 5">
    <location>
        <position position="56"/>
    </location>
</feature>
<dbReference type="CDD" id="cd16432">
    <property type="entry name" value="CheB_Rec"/>
    <property type="match status" value="1"/>
</dbReference>
<comment type="catalytic activity">
    <reaction evidence="2 3">
        <text>[protein]-L-glutamate 5-O-methyl ester + H2O = L-glutamyl-[protein] + methanol + H(+)</text>
        <dbReference type="Rhea" id="RHEA:23236"/>
        <dbReference type="Rhea" id="RHEA-COMP:10208"/>
        <dbReference type="Rhea" id="RHEA-COMP:10311"/>
        <dbReference type="ChEBI" id="CHEBI:15377"/>
        <dbReference type="ChEBI" id="CHEBI:15378"/>
        <dbReference type="ChEBI" id="CHEBI:17790"/>
        <dbReference type="ChEBI" id="CHEBI:29973"/>
        <dbReference type="ChEBI" id="CHEBI:82795"/>
        <dbReference type="EC" id="3.1.1.61"/>
    </reaction>
</comment>
<feature type="domain" description="CheB-type methylesterase" evidence="7">
    <location>
        <begin position="154"/>
        <end position="352"/>
    </location>
</feature>
<comment type="subcellular location">
    <subcellularLocation>
        <location evidence="3">Cytoplasm</location>
    </subcellularLocation>
</comment>
<dbReference type="GO" id="GO:0050568">
    <property type="term" value="F:protein-glutamine glutaminase activity"/>
    <property type="evidence" value="ECO:0007669"/>
    <property type="project" value="UniProtKB-UniRule"/>
</dbReference>